<protein>
    <submittedName>
        <fullName evidence="9">Rab11 family-interacting protein 2 isoform X2</fullName>
    </submittedName>
</protein>
<dbReference type="SUPFAM" id="SSF144270">
    <property type="entry name" value="Eferin C-derminal domain-like"/>
    <property type="match status" value="1"/>
</dbReference>
<evidence type="ECO:0000259" key="7">
    <source>
        <dbReference type="PROSITE" id="PS50004"/>
    </source>
</evidence>
<dbReference type="PROSITE" id="PS50004">
    <property type="entry name" value="C2"/>
    <property type="match status" value="1"/>
</dbReference>
<dbReference type="InterPro" id="IPR037789">
    <property type="entry name" value="FIP_classI"/>
</dbReference>
<dbReference type="InterPro" id="IPR035892">
    <property type="entry name" value="C2_domain_sf"/>
</dbReference>
<comment type="subcellular location">
    <subcellularLocation>
        <location evidence="1">Recycling endosome</location>
    </subcellularLocation>
</comment>
<sequence length="575" mass="65751">MWNPTHVQFTVLRARNLVAKGKGGNNDVYATIQLGKEKYQTTTIKKARNPEWFEECDLTISNKDFEIKVNLFHRGKIADELIGYCIIPLQDYQDYDQQKSHWVTLKSKAKKNGIVKDQGELEVCLNFHMVKKDEDFPVLQRRSYTGSLRHLATTVAGRLKRSQSLIHRKEKAKPTLALSNSSKGSDSNRSSQESKMYRCDDRPHSVANLNERFKKSQYATIDEVLSDNTKAIHKSLENIASTTKDQVVTKSYTLPKITTASFSALYQSPIAEENGYSRKNITETDNITSSINPNPRQNFTESVINGANGVNHSLETSVTYRKSWDQPPRVKLRPSSCIAIGSSDNPQTHLPENSAVRDFIKEAASSIVQPKVKRRQRRIRKYNAYDCDQDADSEPDGEESRVTLKKLQEDAFKLNSNNNFNTKIPLMHPRTHLGLDSKVNSLGSNSSQRDFFDEKDVNSLYRDQRRTDLDFNSKHPELHIPGLKKRPISISFDGRLTDYSEILPGYGSDNLLKSEDLVSLYRSMNKEELISRLICQKAQMIRKDQYIRGLESYIDDLLVGVIEQNPKILNRQFNY</sequence>
<keyword evidence="5" id="KW-0653">Protein transport</keyword>
<evidence type="ECO:0000256" key="4">
    <source>
        <dbReference type="ARBA" id="ARBA00022753"/>
    </source>
</evidence>
<evidence type="ECO:0000256" key="1">
    <source>
        <dbReference type="ARBA" id="ARBA00004172"/>
    </source>
</evidence>
<accession>A0A6P7SLS1</accession>
<feature type="compositionally biased region" description="Low complexity" evidence="6">
    <location>
        <begin position="179"/>
        <end position="191"/>
    </location>
</feature>
<dbReference type="GO" id="GO:0031267">
    <property type="term" value="F:small GTPase binding"/>
    <property type="evidence" value="ECO:0007669"/>
    <property type="project" value="InterPro"/>
</dbReference>
<keyword evidence="2" id="KW-0813">Transport</keyword>
<dbReference type="InterPro" id="IPR019018">
    <property type="entry name" value="Rab-bd_FIP-RBD"/>
</dbReference>
<evidence type="ECO:0000256" key="3">
    <source>
        <dbReference type="ARBA" id="ARBA00022553"/>
    </source>
</evidence>
<dbReference type="Gene3D" id="2.60.40.150">
    <property type="entry name" value="C2 domain"/>
    <property type="match status" value="1"/>
</dbReference>
<dbReference type="PANTHER" id="PTHR15746">
    <property type="entry name" value="RAB11-RELATED"/>
    <property type="match status" value="1"/>
</dbReference>
<evidence type="ECO:0000313" key="8">
    <source>
        <dbReference type="Proteomes" id="UP000515154"/>
    </source>
</evidence>
<keyword evidence="4" id="KW-0967">Endosome</keyword>
<dbReference type="Gene3D" id="1.20.5.2440">
    <property type="match status" value="1"/>
</dbReference>
<feature type="domain" description="C2" evidence="7">
    <location>
        <begin position="1"/>
        <end position="103"/>
    </location>
</feature>
<dbReference type="InterPro" id="IPR000008">
    <property type="entry name" value="C2_dom"/>
</dbReference>
<proteinExistence type="predicted"/>
<evidence type="ECO:0000256" key="5">
    <source>
        <dbReference type="ARBA" id="ARBA00022927"/>
    </source>
</evidence>
<evidence type="ECO:0000313" key="9">
    <source>
        <dbReference type="RefSeq" id="XP_029638953.1"/>
    </source>
</evidence>
<evidence type="ECO:0000256" key="6">
    <source>
        <dbReference type="SAM" id="MobiDB-lite"/>
    </source>
</evidence>
<dbReference type="SMART" id="SM00239">
    <property type="entry name" value="C2"/>
    <property type="match status" value="1"/>
</dbReference>
<dbReference type="PANTHER" id="PTHR15746:SF23">
    <property type="entry name" value="RAB11 INTERACTING PROTEIN, ISOFORM A"/>
    <property type="match status" value="1"/>
</dbReference>
<dbReference type="GO" id="GO:0015031">
    <property type="term" value="P:protein transport"/>
    <property type="evidence" value="ECO:0007669"/>
    <property type="project" value="UniProtKB-KW"/>
</dbReference>
<name>A0A6P7SLS1_9MOLL</name>
<dbReference type="Pfam" id="PF09457">
    <property type="entry name" value="RBD-FIP"/>
    <property type="match status" value="1"/>
</dbReference>
<dbReference type="Proteomes" id="UP000515154">
    <property type="component" value="Linkage group LG7"/>
</dbReference>
<dbReference type="SUPFAM" id="SSF49562">
    <property type="entry name" value="C2 domain (Calcium/lipid-binding domain, CaLB)"/>
    <property type="match status" value="1"/>
</dbReference>
<dbReference type="Pfam" id="PF00168">
    <property type="entry name" value="C2"/>
    <property type="match status" value="1"/>
</dbReference>
<dbReference type="RefSeq" id="XP_029638953.1">
    <property type="nucleotide sequence ID" value="XM_029783093.2"/>
</dbReference>
<dbReference type="GO" id="GO:0055037">
    <property type="term" value="C:recycling endosome"/>
    <property type="evidence" value="ECO:0007669"/>
    <property type="project" value="UniProtKB-SubCell"/>
</dbReference>
<feature type="region of interest" description="Disordered" evidence="6">
    <location>
        <begin position="163"/>
        <end position="202"/>
    </location>
</feature>
<reference evidence="9" key="1">
    <citation type="submission" date="2025-08" db="UniProtKB">
        <authorList>
            <consortium name="RefSeq"/>
        </authorList>
    </citation>
    <scope>IDENTIFICATION</scope>
</reference>
<keyword evidence="8" id="KW-1185">Reference proteome</keyword>
<dbReference type="GO" id="GO:0045055">
    <property type="term" value="P:regulated exocytosis"/>
    <property type="evidence" value="ECO:0007669"/>
    <property type="project" value="TreeGrafter"/>
</dbReference>
<organism evidence="8 9">
    <name type="scientific">Octopus sinensis</name>
    <name type="common">East Asian common octopus</name>
    <dbReference type="NCBI Taxonomy" id="2607531"/>
    <lineage>
        <taxon>Eukaryota</taxon>
        <taxon>Metazoa</taxon>
        <taxon>Spiralia</taxon>
        <taxon>Lophotrochozoa</taxon>
        <taxon>Mollusca</taxon>
        <taxon>Cephalopoda</taxon>
        <taxon>Coleoidea</taxon>
        <taxon>Octopodiformes</taxon>
        <taxon>Octopoda</taxon>
        <taxon>Incirrata</taxon>
        <taxon>Octopodidae</taxon>
        <taxon>Octopus</taxon>
    </lineage>
</organism>
<evidence type="ECO:0000256" key="2">
    <source>
        <dbReference type="ARBA" id="ARBA00022448"/>
    </source>
</evidence>
<dbReference type="AlphaFoldDB" id="A0A6P7SLS1"/>
<keyword evidence="3" id="KW-0597">Phosphoprotein</keyword>
<dbReference type="InterPro" id="IPR037245">
    <property type="entry name" value="FIP-RBD_C_sf"/>
</dbReference>
<gene>
    <name evidence="9" type="primary">LOC115214052</name>
</gene>